<evidence type="ECO:0000313" key="1">
    <source>
        <dbReference type="EMBL" id="KFR13698.1"/>
    </source>
</evidence>
<protein>
    <submittedName>
        <fullName evidence="1">Uncharacterized protein C1orf94</fullName>
    </submittedName>
</protein>
<feature type="non-terminal residue" evidence="1">
    <location>
        <position position="1"/>
    </location>
</feature>
<gene>
    <name evidence="1" type="ORF">N306_08243</name>
</gene>
<accession>A0A091WFT0</accession>
<dbReference type="PANTHER" id="PTHR35674:SF1">
    <property type="entry name" value="CDNA SEQUENCE CK137956"/>
    <property type="match status" value="1"/>
</dbReference>
<dbReference type="Proteomes" id="UP000053605">
    <property type="component" value="Unassembled WGS sequence"/>
</dbReference>
<sequence>SASTSGFSTTSGTTVLNQPAWQSLSFPPFSIFLNDSSLLQFQGPYQRASIPYQHALHPSFGCYSRQVAPYSSQQVFPSSYTPTLNYVALVQPGYPYQYITLPTLSSNIQDLPPVAGDGIQHPFALSYGYGHA</sequence>
<name>A0A091WFT0_OPIHO</name>
<evidence type="ECO:0000313" key="2">
    <source>
        <dbReference type="Proteomes" id="UP000053605"/>
    </source>
</evidence>
<dbReference type="AlphaFoldDB" id="A0A091WFT0"/>
<keyword evidence="2" id="KW-1185">Reference proteome</keyword>
<organism evidence="1 2">
    <name type="scientific">Opisthocomus hoazin</name>
    <name type="common">Hoatzin</name>
    <name type="synonym">Phasianus hoazin</name>
    <dbReference type="NCBI Taxonomy" id="30419"/>
    <lineage>
        <taxon>Eukaryota</taxon>
        <taxon>Metazoa</taxon>
        <taxon>Chordata</taxon>
        <taxon>Craniata</taxon>
        <taxon>Vertebrata</taxon>
        <taxon>Euteleostomi</taxon>
        <taxon>Archelosauria</taxon>
        <taxon>Archosauria</taxon>
        <taxon>Dinosauria</taxon>
        <taxon>Saurischia</taxon>
        <taxon>Theropoda</taxon>
        <taxon>Coelurosauria</taxon>
        <taxon>Aves</taxon>
        <taxon>Neognathae</taxon>
        <taxon>Neoaves</taxon>
        <taxon>Opisthocomiformes</taxon>
        <taxon>Opisthocomidae</taxon>
        <taxon>Opisthocomus</taxon>
    </lineage>
</organism>
<reference evidence="1 2" key="1">
    <citation type="submission" date="2014-04" db="EMBL/GenBank/DDBJ databases">
        <title>Genome evolution of avian class.</title>
        <authorList>
            <person name="Zhang G."/>
            <person name="Li C."/>
        </authorList>
    </citation>
    <scope>NUCLEOTIDE SEQUENCE [LARGE SCALE GENOMIC DNA]</scope>
    <source>
        <strain evidence="1">BGI_N306</strain>
    </source>
</reference>
<dbReference type="Pfam" id="PF15752">
    <property type="entry name" value="DUF4688"/>
    <property type="match status" value="1"/>
</dbReference>
<dbReference type="PhylomeDB" id="A0A091WFT0"/>
<dbReference type="InterPro" id="IPR031496">
    <property type="entry name" value="DUF4688"/>
</dbReference>
<proteinExistence type="predicted"/>
<feature type="non-terminal residue" evidence="1">
    <location>
        <position position="132"/>
    </location>
</feature>
<dbReference type="EMBL" id="KK735300">
    <property type="protein sequence ID" value="KFR13698.1"/>
    <property type="molecule type" value="Genomic_DNA"/>
</dbReference>
<dbReference type="PANTHER" id="PTHR35674">
    <property type="entry name" value="CDNA SEQUENCE CK137956"/>
    <property type="match status" value="1"/>
</dbReference>